<proteinExistence type="predicted"/>
<name>A0A951IYI8_9BACT</name>
<dbReference type="Proteomes" id="UP000727490">
    <property type="component" value="Unassembled WGS sequence"/>
</dbReference>
<keyword evidence="3" id="KW-1185">Reference proteome</keyword>
<evidence type="ECO:0000313" key="3">
    <source>
        <dbReference type="Proteomes" id="UP000727490"/>
    </source>
</evidence>
<feature type="transmembrane region" description="Helical" evidence="1">
    <location>
        <begin position="99"/>
        <end position="117"/>
    </location>
</feature>
<dbReference type="SMART" id="SM00028">
    <property type="entry name" value="TPR"/>
    <property type="match status" value="2"/>
</dbReference>
<dbReference type="AlphaFoldDB" id="A0A951IYI8"/>
<sequence>MDQSMIDKIDAYVNGEMTEKERVVFEAELESNPELKESFELYREIDKSMTHLFSRETKELEDTLGHLRKKYIKEVPLQGEQTPKEGVVRHLEKPNYVRLFLALAAMFIMIMAAYFLLFQSTSDHQDMAKDYFSANFAELSQTMGATEDKIQNGIAAYNQKNYQGAKVYFYEALESSPNDSEAIKYLGLTHLALKEYDEALLNFENLASIPNLYINPGMFYQALTLMLRNETGDLERAKGLLGNVIANNAEGSRQAKEWLDKLK</sequence>
<protein>
    <recommendedName>
        <fullName evidence="4">Tetratricopeptide repeat protein</fullName>
    </recommendedName>
</protein>
<organism evidence="2 3">
    <name type="scientific">Arthrospiribacter ruber</name>
    <dbReference type="NCBI Taxonomy" id="2487934"/>
    <lineage>
        <taxon>Bacteria</taxon>
        <taxon>Pseudomonadati</taxon>
        <taxon>Bacteroidota</taxon>
        <taxon>Cytophagia</taxon>
        <taxon>Cytophagales</taxon>
        <taxon>Cyclobacteriaceae</taxon>
        <taxon>Arthrospiribacter</taxon>
    </lineage>
</organism>
<keyword evidence="1" id="KW-0472">Membrane</keyword>
<evidence type="ECO:0000313" key="2">
    <source>
        <dbReference type="EMBL" id="MBW3468499.1"/>
    </source>
</evidence>
<dbReference type="EMBL" id="RPHB01000005">
    <property type="protein sequence ID" value="MBW3468499.1"/>
    <property type="molecule type" value="Genomic_DNA"/>
</dbReference>
<keyword evidence="1" id="KW-1133">Transmembrane helix</keyword>
<evidence type="ECO:0008006" key="4">
    <source>
        <dbReference type="Google" id="ProtNLM"/>
    </source>
</evidence>
<reference evidence="2 3" key="1">
    <citation type="journal article" date="2020" name="Syst. Appl. Microbiol.">
        <title>Arthrospiribacter ruber gen. nov., sp. nov., a novel bacterium isolated from Arthrospira cultures.</title>
        <authorList>
            <person name="Waleron M."/>
            <person name="Misztak A."/>
            <person name="Waleron M.M."/>
            <person name="Furmaniak M."/>
            <person name="Mrozik A."/>
            <person name="Waleron K."/>
        </authorList>
    </citation>
    <scope>NUCLEOTIDE SEQUENCE [LARGE SCALE GENOMIC DNA]</scope>
    <source>
        <strain evidence="2 3">DPMB0001</strain>
    </source>
</reference>
<keyword evidence="1" id="KW-0812">Transmembrane</keyword>
<accession>A0A951IYI8</accession>
<gene>
    <name evidence="2" type="ORF">EGN73_11850</name>
</gene>
<dbReference type="InterPro" id="IPR019734">
    <property type="entry name" value="TPR_rpt"/>
</dbReference>
<comment type="caution">
    <text evidence="2">The sequence shown here is derived from an EMBL/GenBank/DDBJ whole genome shotgun (WGS) entry which is preliminary data.</text>
</comment>
<evidence type="ECO:0000256" key="1">
    <source>
        <dbReference type="SAM" id="Phobius"/>
    </source>
</evidence>
<dbReference type="RefSeq" id="WP_219289900.1">
    <property type="nucleotide sequence ID" value="NZ_RPHB01000005.1"/>
</dbReference>